<proteinExistence type="predicted"/>
<comment type="caution">
    <text evidence="2">The sequence shown here is derived from an EMBL/GenBank/DDBJ whole genome shotgun (WGS) entry which is preliminary data.</text>
</comment>
<feature type="region of interest" description="Disordered" evidence="1">
    <location>
        <begin position="16"/>
        <end position="35"/>
    </location>
</feature>
<dbReference type="AlphaFoldDB" id="A0A4C1VIC9"/>
<keyword evidence="3" id="KW-1185">Reference proteome</keyword>
<evidence type="ECO:0000256" key="1">
    <source>
        <dbReference type="SAM" id="MobiDB-lite"/>
    </source>
</evidence>
<dbReference type="EMBL" id="BGZK01000337">
    <property type="protein sequence ID" value="GBP37654.1"/>
    <property type="molecule type" value="Genomic_DNA"/>
</dbReference>
<gene>
    <name evidence="2" type="ORF">EVAR_23701_1</name>
</gene>
<reference evidence="2 3" key="1">
    <citation type="journal article" date="2019" name="Commun. Biol.">
        <title>The bagworm genome reveals a unique fibroin gene that provides high tensile strength.</title>
        <authorList>
            <person name="Kono N."/>
            <person name="Nakamura H."/>
            <person name="Ohtoshi R."/>
            <person name="Tomita M."/>
            <person name="Numata K."/>
            <person name="Arakawa K."/>
        </authorList>
    </citation>
    <scope>NUCLEOTIDE SEQUENCE [LARGE SCALE GENOMIC DNA]</scope>
</reference>
<evidence type="ECO:0000313" key="2">
    <source>
        <dbReference type="EMBL" id="GBP37654.1"/>
    </source>
</evidence>
<sequence length="146" mass="16717">MPFEVEIIKQIYFPKNGRRSSESTRRRRASGATRRAPGALLGRLTEADLLLHKDRAGLELGSNRYMRIIYRINTLHRRRGDPRKFLEQLFHSVTIYSRSRRSANGPPRALVCCRLPAKCGRFTLAAFVKNRPTASKSCATRAPCRF</sequence>
<protein>
    <submittedName>
        <fullName evidence="2">Uncharacterized protein</fullName>
    </submittedName>
</protein>
<evidence type="ECO:0000313" key="3">
    <source>
        <dbReference type="Proteomes" id="UP000299102"/>
    </source>
</evidence>
<organism evidence="2 3">
    <name type="scientific">Eumeta variegata</name>
    <name type="common">Bagworm moth</name>
    <name type="synonym">Eumeta japonica</name>
    <dbReference type="NCBI Taxonomy" id="151549"/>
    <lineage>
        <taxon>Eukaryota</taxon>
        <taxon>Metazoa</taxon>
        <taxon>Ecdysozoa</taxon>
        <taxon>Arthropoda</taxon>
        <taxon>Hexapoda</taxon>
        <taxon>Insecta</taxon>
        <taxon>Pterygota</taxon>
        <taxon>Neoptera</taxon>
        <taxon>Endopterygota</taxon>
        <taxon>Lepidoptera</taxon>
        <taxon>Glossata</taxon>
        <taxon>Ditrysia</taxon>
        <taxon>Tineoidea</taxon>
        <taxon>Psychidae</taxon>
        <taxon>Oiketicinae</taxon>
        <taxon>Eumeta</taxon>
    </lineage>
</organism>
<name>A0A4C1VIC9_EUMVA</name>
<dbReference type="Proteomes" id="UP000299102">
    <property type="component" value="Unassembled WGS sequence"/>
</dbReference>
<accession>A0A4C1VIC9</accession>